<dbReference type="Gene3D" id="2.30.30.40">
    <property type="entry name" value="SH3 Domains"/>
    <property type="match status" value="1"/>
</dbReference>
<dbReference type="RefSeq" id="WP_025059437.1">
    <property type="nucleotide sequence ID" value="NZ_JAMC01000001.1"/>
</dbReference>
<evidence type="ECO:0000313" key="3">
    <source>
        <dbReference type="Proteomes" id="UP000027734"/>
    </source>
</evidence>
<reference evidence="2 3" key="1">
    <citation type="submission" date="2014-01" db="EMBL/GenBank/DDBJ databases">
        <title>Sulfitobacter donghicola JCM 14565 Genome Sequencing.</title>
        <authorList>
            <person name="Lai Q."/>
            <person name="Hong Z."/>
        </authorList>
    </citation>
    <scope>NUCLEOTIDE SEQUENCE [LARGE SCALE GENOMIC DNA]</scope>
    <source>
        <strain evidence="2 3">JCM 14565</strain>
    </source>
</reference>
<dbReference type="SMART" id="SM00287">
    <property type="entry name" value="SH3b"/>
    <property type="match status" value="1"/>
</dbReference>
<dbReference type="Proteomes" id="UP000027734">
    <property type="component" value="Unassembled WGS sequence"/>
</dbReference>
<feature type="domain" description="SH3b" evidence="1">
    <location>
        <begin position="125"/>
        <end position="189"/>
    </location>
</feature>
<dbReference type="OrthoDB" id="7433551at2"/>
<dbReference type="STRING" id="1300350.Z948_2056"/>
<dbReference type="InterPro" id="IPR003646">
    <property type="entry name" value="SH3-like_bac-type"/>
</dbReference>
<dbReference type="PROSITE" id="PS51781">
    <property type="entry name" value="SH3B"/>
    <property type="match status" value="1"/>
</dbReference>
<keyword evidence="3" id="KW-1185">Reference proteome</keyword>
<gene>
    <name evidence="2" type="ORF">DSW25_03805</name>
</gene>
<protein>
    <submittedName>
        <fullName evidence="2">SH3, type 3</fullName>
    </submittedName>
</protein>
<evidence type="ECO:0000313" key="2">
    <source>
        <dbReference type="EMBL" id="KEJ91032.1"/>
    </source>
</evidence>
<name>A0A073J079_9RHOB</name>
<accession>A0A073J079</accession>
<evidence type="ECO:0000259" key="1">
    <source>
        <dbReference type="PROSITE" id="PS51781"/>
    </source>
</evidence>
<organism evidence="2 3">
    <name type="scientific">Sulfitobacter donghicola DSW-25 = KCTC 12864 = JCM 14565</name>
    <dbReference type="NCBI Taxonomy" id="1300350"/>
    <lineage>
        <taxon>Bacteria</taxon>
        <taxon>Pseudomonadati</taxon>
        <taxon>Pseudomonadota</taxon>
        <taxon>Alphaproteobacteria</taxon>
        <taxon>Rhodobacterales</taxon>
        <taxon>Roseobacteraceae</taxon>
        <taxon>Sulfitobacter</taxon>
    </lineage>
</organism>
<proteinExistence type="predicted"/>
<dbReference type="eggNOG" id="COG4991">
    <property type="taxonomic scope" value="Bacteria"/>
</dbReference>
<comment type="caution">
    <text evidence="2">The sequence shown here is derived from an EMBL/GenBank/DDBJ whole genome shotgun (WGS) entry which is preliminary data.</text>
</comment>
<dbReference type="Pfam" id="PF08239">
    <property type="entry name" value="SH3_3"/>
    <property type="match status" value="1"/>
</dbReference>
<sequence length="189" mass="19845">MKTFILLTFGFLAFAFYELSGGSDFQPASARLAAEAPEADEKIVAAAEPPAAQEAPSIIDTASIAKIDSTPDVTRVSLSLTNVSEAAEEATTTEAKVIDSVETPQIILPSLIATTDTTAPQTQDGDIRTVSGNRVNVRGGPSTDYGIVNKLTRGVSVEVLEDNGNGWVRMQPLDGGEPGWMADFLLTSG</sequence>
<dbReference type="AlphaFoldDB" id="A0A073J079"/>
<dbReference type="EMBL" id="JAMC01000001">
    <property type="protein sequence ID" value="KEJ91032.1"/>
    <property type="molecule type" value="Genomic_DNA"/>
</dbReference>